<proteinExistence type="predicted"/>
<evidence type="ECO:0000313" key="2">
    <source>
        <dbReference type="EMBL" id="GJM52940.1"/>
    </source>
</evidence>
<reference evidence="1 4" key="1">
    <citation type="submission" date="2021-11" db="EMBL/GenBank/DDBJ databases">
        <title>Draft genome sequence of Capnocytophaga sp. strain KC07075 isolated from cat oral cavity.</title>
        <authorList>
            <person name="Suzuki M."/>
            <person name="Imaoka K."/>
            <person name="Kimura M."/>
            <person name="Morikawa S."/>
            <person name="Maeda K."/>
        </authorList>
    </citation>
    <scope>NUCLEOTIDE SEQUENCE</scope>
    <source>
        <strain evidence="1">KC07075</strain>
        <strain evidence="2 4">KC07079</strain>
    </source>
</reference>
<dbReference type="EMBL" id="BQKA01000011">
    <property type="protein sequence ID" value="GJM49577.1"/>
    <property type="molecule type" value="Genomic_DNA"/>
</dbReference>
<dbReference type="Proteomes" id="UP001208692">
    <property type="component" value="Unassembled WGS sequence"/>
</dbReference>
<accession>A0AAV5AVW5</accession>
<dbReference type="EMBL" id="BQKB01000022">
    <property type="protein sequence ID" value="GJM52940.1"/>
    <property type="molecule type" value="Genomic_DNA"/>
</dbReference>
<comment type="caution">
    <text evidence="1">The sequence shown here is derived from an EMBL/GenBank/DDBJ whole genome shotgun (WGS) entry which is preliminary data.</text>
</comment>
<evidence type="ECO:0000313" key="1">
    <source>
        <dbReference type="EMBL" id="GJM49577.1"/>
    </source>
</evidence>
<dbReference type="AlphaFoldDB" id="A0AAV5AVW5"/>
<protein>
    <submittedName>
        <fullName evidence="1">Uncharacterized protein</fullName>
    </submittedName>
</protein>
<evidence type="ECO:0000313" key="4">
    <source>
        <dbReference type="Proteomes" id="UP001208692"/>
    </source>
</evidence>
<dbReference type="Proteomes" id="UP001207736">
    <property type="component" value="Unassembled WGS sequence"/>
</dbReference>
<name>A0AAV5AVW5_9FLAO</name>
<evidence type="ECO:0000313" key="3">
    <source>
        <dbReference type="Proteomes" id="UP001207736"/>
    </source>
</evidence>
<organism evidence="1 3">
    <name type="scientific">Capnocytophaga catalasegens</name>
    <dbReference type="NCBI Taxonomy" id="1004260"/>
    <lineage>
        <taxon>Bacteria</taxon>
        <taxon>Pseudomonadati</taxon>
        <taxon>Bacteroidota</taxon>
        <taxon>Flavobacteriia</taxon>
        <taxon>Flavobacteriales</taxon>
        <taxon>Flavobacteriaceae</taxon>
        <taxon>Capnocytophaga</taxon>
    </lineage>
</organism>
<gene>
    <name evidence="1" type="ORF">RCZ15_05520</name>
    <name evidence="2" type="ORF">RCZ16_12570</name>
</gene>
<keyword evidence="4" id="KW-1185">Reference proteome</keyword>
<sequence length="113" mass="12661">MILYDLKAFKDLTEWKDGNPSKFAGFNILQFTKTPVFNATTMQKKAFGAITESTDTYCSFAFSSDEVMKADGEAKMYITERDPKQRATIIGFDKRFIALPIRNKGIGAIVTGK</sequence>